<evidence type="ECO:0000256" key="4">
    <source>
        <dbReference type="ARBA" id="ARBA00022692"/>
    </source>
</evidence>
<evidence type="ECO:0000256" key="8">
    <source>
        <dbReference type="SAM" id="Phobius"/>
    </source>
</evidence>
<keyword evidence="6" id="KW-0406">Ion transport</keyword>
<evidence type="ECO:0000256" key="3">
    <source>
        <dbReference type="ARBA" id="ARBA00022475"/>
    </source>
</evidence>
<feature type="transmembrane region" description="Helical" evidence="8">
    <location>
        <begin position="44"/>
        <end position="66"/>
    </location>
</feature>
<comment type="caution">
    <text evidence="9">The sequence shown here is derived from an EMBL/GenBank/DDBJ whole genome shotgun (WGS) entry which is preliminary data.</text>
</comment>
<feature type="transmembrane region" description="Helical" evidence="8">
    <location>
        <begin position="227"/>
        <end position="249"/>
    </location>
</feature>
<evidence type="ECO:0000256" key="5">
    <source>
        <dbReference type="ARBA" id="ARBA00022989"/>
    </source>
</evidence>
<keyword evidence="2" id="KW-0813">Transport</keyword>
<feature type="transmembrane region" description="Helical" evidence="8">
    <location>
        <begin position="347"/>
        <end position="368"/>
    </location>
</feature>
<feature type="transmembrane region" description="Helical" evidence="8">
    <location>
        <begin position="284"/>
        <end position="301"/>
    </location>
</feature>
<proteinExistence type="predicted"/>
<evidence type="ECO:0000313" key="10">
    <source>
        <dbReference type="Proteomes" id="UP000448292"/>
    </source>
</evidence>
<dbReference type="GO" id="GO:0005886">
    <property type="term" value="C:plasma membrane"/>
    <property type="evidence" value="ECO:0007669"/>
    <property type="project" value="UniProtKB-SubCell"/>
</dbReference>
<comment type="subcellular location">
    <subcellularLocation>
        <location evidence="1">Cell membrane</location>
        <topology evidence="1">Multi-pass membrane protein</topology>
    </subcellularLocation>
</comment>
<evidence type="ECO:0000256" key="6">
    <source>
        <dbReference type="ARBA" id="ARBA00023065"/>
    </source>
</evidence>
<feature type="transmembrane region" description="Helical" evidence="8">
    <location>
        <begin position="380"/>
        <end position="400"/>
    </location>
</feature>
<keyword evidence="7 8" id="KW-0472">Membrane</keyword>
<feature type="transmembrane region" description="Helical" evidence="8">
    <location>
        <begin position="12"/>
        <end position="32"/>
    </location>
</feature>
<dbReference type="Pfam" id="PF02386">
    <property type="entry name" value="TrkH"/>
    <property type="match status" value="1"/>
</dbReference>
<dbReference type="OrthoDB" id="9810952at2"/>
<evidence type="ECO:0000313" key="9">
    <source>
        <dbReference type="EMBL" id="TVM19972.1"/>
    </source>
</evidence>
<sequence length="451" mass="48117">MPPKRIVTPFSLPIYAFGLAAVLGALALSHPACLADGSIRPIDALFTATSAVCVTGLIVVDTGTFFTPLGQTVIMVLIQLGGLGIMTYTSLALILLRRRISMTDRLAVGQSLLHDPSFDLRRFIFLVISGSLVLEAVGCLALWALDPRGFHFFSAAFHSISAFCNAGFALQSDSLTRWHNDVGVNLVFMALITVGGLGFTVVNEIVHKAADKARGKKIGRFTFHTRTVLSTSAMLVLVGTGAIFLGELFGPAENGVPMHERLLHALFQSVTCRTAGFNTVDVGMMSNVALVFMMMLMYVGGSPGSAAGGAKTTTFRAVVGFVVSQMKGRPQTVVGNRALDQETMNKAITLTIVGGITVALATLVLSITESHLGAEGLHRGMFLELFFEVVSAFGTVGLSTGVTPKLTDTGRAIIIMLMFVGRLGPILFLTALQEWQTKPRYAWPEEGLMIG</sequence>
<organism evidence="9 10">
    <name type="scientific">Oceanidesulfovibrio indonesiensis</name>
    <dbReference type="NCBI Taxonomy" id="54767"/>
    <lineage>
        <taxon>Bacteria</taxon>
        <taxon>Pseudomonadati</taxon>
        <taxon>Thermodesulfobacteriota</taxon>
        <taxon>Desulfovibrionia</taxon>
        <taxon>Desulfovibrionales</taxon>
        <taxon>Desulfovibrionaceae</taxon>
        <taxon>Oceanidesulfovibrio</taxon>
    </lineage>
</organism>
<dbReference type="AlphaFoldDB" id="A0A7M3MKP4"/>
<keyword evidence="10" id="KW-1185">Reference proteome</keyword>
<protein>
    <submittedName>
        <fullName evidence="9">Potassium transporter TrkH</fullName>
    </submittedName>
</protein>
<reference evidence="9 10" key="1">
    <citation type="submission" date="2018-06" db="EMBL/GenBank/DDBJ databases">
        <title>Complete genome of Desulfovibrio indonesiensis P37SLT.</title>
        <authorList>
            <person name="Crispim J.S."/>
            <person name="Vidigal P.M.P."/>
            <person name="Silva L.C.F."/>
            <person name="Laguardia C.N."/>
            <person name="Araujo L.C."/>
            <person name="Dias R.S."/>
            <person name="Sousa M.P."/>
            <person name="Paula S.O."/>
            <person name="Silva C."/>
        </authorList>
    </citation>
    <scope>NUCLEOTIDE SEQUENCE [LARGE SCALE GENOMIC DNA]</scope>
    <source>
        <strain evidence="9 10">P37SLT</strain>
    </source>
</reference>
<dbReference type="GO" id="GO:0008324">
    <property type="term" value="F:monoatomic cation transmembrane transporter activity"/>
    <property type="evidence" value="ECO:0007669"/>
    <property type="project" value="InterPro"/>
</dbReference>
<name>A0A7M3MKP4_9BACT</name>
<feature type="transmembrane region" description="Helical" evidence="8">
    <location>
        <begin position="182"/>
        <end position="206"/>
    </location>
</feature>
<keyword evidence="5 8" id="KW-1133">Transmembrane helix</keyword>
<evidence type="ECO:0000256" key="2">
    <source>
        <dbReference type="ARBA" id="ARBA00022448"/>
    </source>
</evidence>
<dbReference type="GO" id="GO:0030001">
    <property type="term" value="P:metal ion transport"/>
    <property type="evidence" value="ECO:0007669"/>
    <property type="project" value="UniProtKB-ARBA"/>
</dbReference>
<dbReference type="PANTHER" id="PTHR32024:SF1">
    <property type="entry name" value="KTR SYSTEM POTASSIUM UPTAKE PROTEIN B"/>
    <property type="match status" value="1"/>
</dbReference>
<evidence type="ECO:0000256" key="7">
    <source>
        <dbReference type="ARBA" id="ARBA00023136"/>
    </source>
</evidence>
<feature type="transmembrane region" description="Helical" evidence="8">
    <location>
        <begin position="123"/>
        <end position="145"/>
    </location>
</feature>
<keyword evidence="4 8" id="KW-0812">Transmembrane</keyword>
<dbReference type="Proteomes" id="UP000448292">
    <property type="component" value="Unassembled WGS sequence"/>
</dbReference>
<feature type="transmembrane region" description="Helical" evidence="8">
    <location>
        <begin position="412"/>
        <end position="432"/>
    </location>
</feature>
<accession>A0A7M3MKP4</accession>
<gene>
    <name evidence="9" type="ORF">DPQ33_01735</name>
</gene>
<feature type="transmembrane region" description="Helical" evidence="8">
    <location>
        <begin position="72"/>
        <end position="96"/>
    </location>
</feature>
<dbReference type="PANTHER" id="PTHR32024">
    <property type="entry name" value="TRK SYSTEM POTASSIUM UPTAKE PROTEIN TRKG-RELATED"/>
    <property type="match status" value="1"/>
</dbReference>
<evidence type="ECO:0000256" key="1">
    <source>
        <dbReference type="ARBA" id="ARBA00004651"/>
    </source>
</evidence>
<dbReference type="RefSeq" id="WP_144301434.1">
    <property type="nucleotide sequence ID" value="NZ_QMIE01000001.1"/>
</dbReference>
<dbReference type="EMBL" id="QMIE01000001">
    <property type="protein sequence ID" value="TVM19972.1"/>
    <property type="molecule type" value="Genomic_DNA"/>
</dbReference>
<dbReference type="InterPro" id="IPR003445">
    <property type="entry name" value="Cat_transpt"/>
</dbReference>
<keyword evidence="3" id="KW-1003">Cell membrane</keyword>